<feature type="binding site" evidence="10">
    <location>
        <position position="229"/>
    </location>
    <ligand>
        <name>Mn(2+)</name>
        <dbReference type="ChEBI" id="CHEBI:29035"/>
    </ligand>
</feature>
<comment type="cofactor">
    <cofactor evidence="10">
        <name>Mg(2+)</name>
        <dbReference type="ChEBI" id="CHEBI:18420"/>
    </cofactor>
    <cofactor evidence="10">
        <name>Mn(2+)</name>
        <dbReference type="ChEBI" id="CHEBI:29035"/>
    </cofactor>
</comment>
<evidence type="ECO:0000256" key="5">
    <source>
        <dbReference type="ARBA" id="ARBA00022842"/>
    </source>
</evidence>
<keyword evidence="2 10" id="KW-0479">Metal-binding</keyword>
<feature type="binding site" evidence="10">
    <location>
        <position position="164"/>
    </location>
    <ligand>
        <name>Mn(2+)</name>
        <dbReference type="ChEBI" id="CHEBI:29035"/>
    </ligand>
</feature>
<feature type="coiled-coil region" evidence="11">
    <location>
        <begin position="112"/>
        <end position="166"/>
    </location>
</feature>
<keyword evidence="8 10" id="KW-0464">Manganese</keyword>
<dbReference type="Proteomes" id="UP000222862">
    <property type="component" value="Unassembled WGS sequence"/>
</dbReference>
<dbReference type="Pfam" id="PF01867">
    <property type="entry name" value="Cas_Cas1"/>
    <property type="match status" value="1"/>
</dbReference>
<evidence type="ECO:0000256" key="10">
    <source>
        <dbReference type="HAMAP-Rule" id="MF_01470"/>
    </source>
</evidence>
<evidence type="ECO:0000256" key="8">
    <source>
        <dbReference type="ARBA" id="ARBA00023211"/>
    </source>
</evidence>
<evidence type="ECO:0000256" key="4">
    <source>
        <dbReference type="ARBA" id="ARBA00022801"/>
    </source>
</evidence>
<dbReference type="Gene3D" id="1.20.120.920">
    <property type="entry name" value="CRISPR-associated endonuclease Cas1, C-terminal domain"/>
    <property type="match status" value="1"/>
</dbReference>
<feature type="binding site" evidence="10">
    <location>
        <position position="244"/>
    </location>
    <ligand>
        <name>Mn(2+)</name>
        <dbReference type="ChEBI" id="CHEBI:29035"/>
    </ligand>
</feature>
<gene>
    <name evidence="10 12" type="primary">cas1</name>
    <name evidence="12" type="ORF">RN96_06390</name>
</gene>
<comment type="subunit">
    <text evidence="9 10">Homodimer, forms a heterotetramer with a Cas2 homodimer.</text>
</comment>
<dbReference type="GO" id="GO:0051607">
    <property type="term" value="P:defense response to virus"/>
    <property type="evidence" value="ECO:0007669"/>
    <property type="project" value="UniProtKB-UniRule"/>
</dbReference>
<keyword evidence="6 10" id="KW-0051">Antiviral defense</keyword>
<keyword evidence="3 10" id="KW-0255">Endonuclease</keyword>
<keyword evidence="4 10" id="KW-0378">Hydrolase</keyword>
<evidence type="ECO:0000256" key="9">
    <source>
        <dbReference type="ARBA" id="ARBA00038592"/>
    </source>
</evidence>
<dbReference type="GO" id="GO:0004519">
    <property type="term" value="F:endonuclease activity"/>
    <property type="evidence" value="ECO:0007669"/>
    <property type="project" value="UniProtKB-UniRule"/>
</dbReference>
<proteinExistence type="inferred from homology"/>
<dbReference type="InterPro" id="IPR042211">
    <property type="entry name" value="CRISPR-assoc_Cas1_N"/>
</dbReference>
<keyword evidence="7 10" id="KW-0238">DNA-binding</keyword>
<sequence>MGGNIYGSIHFNSRDSYWEKKEYFFISTLEKNIALSPEKLDSIILESNSSISTGAIRLAMDYNITIMISDSFGNLIGHFSKLNYSKGAKLRRKQYELFASIKGIEMARRWLLEKIENQKKHIENLVKRRKKDFKDLNLFNEAISKLKSLNLDLENYREKIMGIEGSISKVYYKVISELIDKKWKFNIREHRNAKMPYNIILNYTLGILYRLIENAILKEGFDPALGIIHVEGENKNSFVYDFIEKYRYLALETTFELFNENLVNKDFFEYQENKIPILTISARRIISSYFKEILKRGEKVHGKVYSIETIIKNELKKIKKELIGSDDDEIENINEDVEEILEDTNMNKIKNQYIEVKEEEIKEVAEDELFTFI</sequence>
<evidence type="ECO:0000256" key="3">
    <source>
        <dbReference type="ARBA" id="ARBA00022759"/>
    </source>
</evidence>
<dbReference type="CDD" id="cd09634">
    <property type="entry name" value="Cas1_I-II-III"/>
    <property type="match status" value="1"/>
</dbReference>
<evidence type="ECO:0000313" key="13">
    <source>
        <dbReference type="Proteomes" id="UP000222862"/>
    </source>
</evidence>
<reference evidence="12 13" key="1">
    <citation type="submission" date="2017-06" db="EMBL/GenBank/DDBJ databases">
        <title>Genome sequencing of Fusobacterium nucleatum subsp. polymorphum KCOM 1232 (=ChDC F37).</title>
        <authorList>
            <person name="Kook J.-K."/>
            <person name="Park S.-N."/>
            <person name="Lim Y.K."/>
            <person name="Roh H."/>
        </authorList>
    </citation>
    <scope>NUCLEOTIDE SEQUENCE [LARGE SCALE GENOMIC DNA]</scope>
    <source>
        <strain evidence="13">KCOM 1232 ( ChDC F37)</strain>
    </source>
</reference>
<evidence type="ECO:0000256" key="11">
    <source>
        <dbReference type="SAM" id="Coils"/>
    </source>
</evidence>
<dbReference type="InterPro" id="IPR042206">
    <property type="entry name" value="CRISPR-assoc_Cas1_C"/>
</dbReference>
<keyword evidence="1 10" id="KW-0540">Nuclease</keyword>
<keyword evidence="11" id="KW-0175">Coiled coil</keyword>
<dbReference type="Gene3D" id="3.100.10.20">
    <property type="entry name" value="CRISPR-associated endonuclease Cas1, N-terminal domain"/>
    <property type="match status" value="1"/>
</dbReference>
<evidence type="ECO:0000313" key="12">
    <source>
        <dbReference type="EMBL" id="PGH22722.1"/>
    </source>
</evidence>
<evidence type="ECO:0000256" key="2">
    <source>
        <dbReference type="ARBA" id="ARBA00022723"/>
    </source>
</evidence>
<comment type="similarity">
    <text evidence="10">Belongs to the CRISPR-associated endonuclease Cas1 family.</text>
</comment>
<dbReference type="InterPro" id="IPR050646">
    <property type="entry name" value="Cas1"/>
</dbReference>
<dbReference type="AlphaFoldDB" id="A0A2B7YPE0"/>
<evidence type="ECO:0000256" key="6">
    <source>
        <dbReference type="ARBA" id="ARBA00023118"/>
    </source>
</evidence>
<evidence type="ECO:0000256" key="1">
    <source>
        <dbReference type="ARBA" id="ARBA00022722"/>
    </source>
</evidence>
<dbReference type="InterPro" id="IPR002729">
    <property type="entry name" value="CRISPR-assoc_Cas1"/>
</dbReference>
<dbReference type="GO" id="GO:0043571">
    <property type="term" value="P:maintenance of CRISPR repeat elements"/>
    <property type="evidence" value="ECO:0007669"/>
    <property type="project" value="UniProtKB-UniRule"/>
</dbReference>
<dbReference type="PANTHER" id="PTHR34353">
    <property type="entry name" value="CRISPR-ASSOCIATED ENDONUCLEASE CAS1 1"/>
    <property type="match status" value="1"/>
</dbReference>
<keyword evidence="5 10" id="KW-0460">Magnesium</keyword>
<dbReference type="EC" id="3.1.-.-" evidence="10"/>
<protein>
    <recommendedName>
        <fullName evidence="10">CRISPR-associated endonuclease Cas1</fullName>
        <ecNumber evidence="10">3.1.-.-</ecNumber>
    </recommendedName>
</protein>
<dbReference type="GO" id="GO:0046872">
    <property type="term" value="F:metal ion binding"/>
    <property type="evidence" value="ECO:0007669"/>
    <property type="project" value="UniProtKB-UniRule"/>
</dbReference>
<dbReference type="NCBIfam" id="TIGR00287">
    <property type="entry name" value="cas1"/>
    <property type="match status" value="1"/>
</dbReference>
<name>A0A2B7YPE0_FUSNP</name>
<dbReference type="GO" id="GO:0016787">
    <property type="term" value="F:hydrolase activity"/>
    <property type="evidence" value="ECO:0007669"/>
    <property type="project" value="UniProtKB-KW"/>
</dbReference>
<dbReference type="HAMAP" id="MF_01470">
    <property type="entry name" value="Cas1"/>
    <property type="match status" value="1"/>
</dbReference>
<evidence type="ECO:0000256" key="7">
    <source>
        <dbReference type="ARBA" id="ARBA00023125"/>
    </source>
</evidence>
<dbReference type="PANTHER" id="PTHR34353:SF2">
    <property type="entry name" value="CRISPR-ASSOCIATED ENDONUCLEASE CAS1 1"/>
    <property type="match status" value="1"/>
</dbReference>
<comment type="function">
    <text evidence="10">CRISPR (clustered regularly interspaced short palindromic repeat), is an adaptive immune system that provides protection against mobile genetic elements (viruses, transposable elements and conjugative plasmids). CRISPR clusters contain spacers, sequences complementary to antecedent mobile elements, and target invading nucleic acids. CRISPR clusters are transcribed and processed into CRISPR RNA (crRNA). Acts as a dsDNA endonuclease. Involved in the integration of spacer DNA into the CRISPR cassette.</text>
</comment>
<dbReference type="GO" id="GO:0003677">
    <property type="term" value="F:DNA binding"/>
    <property type="evidence" value="ECO:0007669"/>
    <property type="project" value="UniProtKB-KW"/>
</dbReference>
<organism evidence="12 13">
    <name type="scientific">Fusobacterium nucleatum subsp. polymorphum</name>
    <name type="common">Fusobacterium polymorphum</name>
    <dbReference type="NCBI Taxonomy" id="76857"/>
    <lineage>
        <taxon>Bacteria</taxon>
        <taxon>Fusobacteriati</taxon>
        <taxon>Fusobacteriota</taxon>
        <taxon>Fusobacteriia</taxon>
        <taxon>Fusobacteriales</taxon>
        <taxon>Fusobacteriaceae</taxon>
        <taxon>Fusobacterium</taxon>
    </lineage>
</organism>
<comment type="caution">
    <text evidence="12">The sequence shown here is derived from an EMBL/GenBank/DDBJ whole genome shotgun (WGS) entry which is preliminary data.</text>
</comment>
<accession>A0A2B7YPE0</accession>
<dbReference type="EMBL" id="NJGI01000001">
    <property type="protein sequence ID" value="PGH22722.1"/>
    <property type="molecule type" value="Genomic_DNA"/>
</dbReference>